<dbReference type="EMBL" id="LS483250">
    <property type="protein sequence ID" value="SQD77819.1"/>
    <property type="molecule type" value="Genomic_DNA"/>
</dbReference>
<protein>
    <submittedName>
        <fullName evidence="2">Uncharacterized protein</fullName>
    </submittedName>
</protein>
<proteinExistence type="predicted"/>
<evidence type="ECO:0000313" key="3">
    <source>
        <dbReference type="Proteomes" id="UP000250163"/>
    </source>
</evidence>
<keyword evidence="1" id="KW-0812">Transmembrane</keyword>
<accession>A0A330LMF4</accession>
<keyword evidence="1" id="KW-1133">Transmembrane helix</keyword>
<sequence>MAWKLANIQYIITSTLLIAIYITSNNIYLGVRNVGSTDCILGFSFP</sequence>
<reference evidence="3" key="1">
    <citation type="submission" date="2018-05" db="EMBL/GenBank/DDBJ databases">
        <authorList>
            <person name="Cea G.-C."/>
            <person name="William W."/>
        </authorList>
    </citation>
    <scope>NUCLEOTIDE SEQUENCE [LARGE SCALE GENOMIC DNA]</scope>
    <source>
        <strain evidence="3">DB21MT 5</strain>
    </source>
</reference>
<keyword evidence="3" id="KW-1185">Reference proteome</keyword>
<evidence type="ECO:0000256" key="1">
    <source>
        <dbReference type="SAM" id="Phobius"/>
    </source>
</evidence>
<name>A0A330LMF4_9GAMM</name>
<dbReference type="AlphaFoldDB" id="A0A330LMF4"/>
<organism evidence="2 3">
    <name type="scientific">Moritella yayanosii</name>
    <dbReference type="NCBI Taxonomy" id="69539"/>
    <lineage>
        <taxon>Bacteria</taxon>
        <taxon>Pseudomonadati</taxon>
        <taxon>Pseudomonadota</taxon>
        <taxon>Gammaproteobacteria</taxon>
        <taxon>Alteromonadales</taxon>
        <taxon>Moritellaceae</taxon>
        <taxon>Moritella</taxon>
    </lineage>
</organism>
<keyword evidence="1" id="KW-0472">Membrane</keyword>
<dbReference type="Proteomes" id="UP000250163">
    <property type="component" value="Chromosome MORIYA"/>
</dbReference>
<gene>
    <name evidence="2" type="ORF">MORIYA_1341</name>
</gene>
<feature type="transmembrane region" description="Helical" evidence="1">
    <location>
        <begin position="6"/>
        <end position="23"/>
    </location>
</feature>
<evidence type="ECO:0000313" key="2">
    <source>
        <dbReference type="EMBL" id="SQD77819.1"/>
    </source>
</evidence>
<dbReference type="KEGG" id="mya:MORIYA_1341"/>